<accession>A0A7W8B0Q6</accession>
<sequence>MVTEFNRAYSLKPPDKAFKAVLDYRRKVDRFLKGDHTHRQERDLRAFAGWLSELLAWLAHDLGDDGYRPRVRHRRVRPGPTGRT</sequence>
<reference evidence="2 3" key="1">
    <citation type="submission" date="2020-08" db="EMBL/GenBank/DDBJ databases">
        <title>Genomic Encyclopedia of Type Strains, Phase III (KMG-III): the genomes of soil and plant-associated and newly described type strains.</title>
        <authorList>
            <person name="Whitman W."/>
        </authorList>
    </citation>
    <scope>NUCLEOTIDE SEQUENCE [LARGE SCALE GENOMIC DNA]</scope>
    <source>
        <strain evidence="2 3">CECT 3146</strain>
    </source>
</reference>
<evidence type="ECO:0000256" key="1">
    <source>
        <dbReference type="SAM" id="MobiDB-lite"/>
    </source>
</evidence>
<dbReference type="RefSeq" id="WP_229879693.1">
    <property type="nucleotide sequence ID" value="NZ_BMSQ01000029.1"/>
</dbReference>
<feature type="region of interest" description="Disordered" evidence="1">
    <location>
        <begin position="64"/>
        <end position="84"/>
    </location>
</feature>
<evidence type="ECO:0000313" key="3">
    <source>
        <dbReference type="Proteomes" id="UP000549009"/>
    </source>
</evidence>
<organism evidence="2 3">
    <name type="scientific">Streptomyces spectabilis</name>
    <dbReference type="NCBI Taxonomy" id="68270"/>
    <lineage>
        <taxon>Bacteria</taxon>
        <taxon>Bacillati</taxon>
        <taxon>Actinomycetota</taxon>
        <taxon>Actinomycetes</taxon>
        <taxon>Kitasatosporales</taxon>
        <taxon>Streptomycetaceae</taxon>
        <taxon>Streptomyces</taxon>
    </lineage>
</organism>
<proteinExistence type="predicted"/>
<gene>
    <name evidence="2" type="ORF">FHS40_007063</name>
</gene>
<protein>
    <submittedName>
        <fullName evidence="2">Uncharacterized protein</fullName>
    </submittedName>
</protein>
<evidence type="ECO:0000313" key="2">
    <source>
        <dbReference type="EMBL" id="MBB5107942.1"/>
    </source>
</evidence>
<dbReference type="EMBL" id="JACHJD010000016">
    <property type="protein sequence ID" value="MBB5107942.1"/>
    <property type="molecule type" value="Genomic_DNA"/>
</dbReference>
<keyword evidence="3" id="KW-1185">Reference proteome</keyword>
<comment type="caution">
    <text evidence="2">The sequence shown here is derived from an EMBL/GenBank/DDBJ whole genome shotgun (WGS) entry which is preliminary data.</text>
</comment>
<dbReference type="AlphaFoldDB" id="A0A7W8B0Q6"/>
<name>A0A7W8B0Q6_STRST</name>
<dbReference type="Proteomes" id="UP000549009">
    <property type="component" value="Unassembled WGS sequence"/>
</dbReference>